<dbReference type="InterPro" id="IPR001229">
    <property type="entry name" value="Jacalin-like_lectin_dom"/>
</dbReference>
<dbReference type="Pfam" id="PF01419">
    <property type="entry name" value="Jacalin"/>
    <property type="match status" value="1"/>
</dbReference>
<evidence type="ECO:0000313" key="2">
    <source>
        <dbReference type="EMBL" id="HIY88882.1"/>
    </source>
</evidence>
<proteinExistence type="predicted"/>
<name>A0A9D2CKD7_9BACE</name>
<protein>
    <recommendedName>
        <fullName evidence="1">Jacalin-type lectin domain-containing protein</fullName>
    </recommendedName>
</protein>
<dbReference type="Proteomes" id="UP000886851">
    <property type="component" value="Unassembled WGS sequence"/>
</dbReference>
<dbReference type="SUPFAM" id="SSF51101">
    <property type="entry name" value="Mannose-binding lectins"/>
    <property type="match status" value="1"/>
</dbReference>
<dbReference type="Gene3D" id="2.100.10.30">
    <property type="entry name" value="Jacalin-like lectin domain"/>
    <property type="match status" value="1"/>
</dbReference>
<evidence type="ECO:0000313" key="3">
    <source>
        <dbReference type="Proteomes" id="UP000886851"/>
    </source>
</evidence>
<dbReference type="PROSITE" id="PS51752">
    <property type="entry name" value="JACALIN_LECTIN"/>
    <property type="match status" value="1"/>
</dbReference>
<dbReference type="InterPro" id="IPR036404">
    <property type="entry name" value="Jacalin-like_lectin_dom_sf"/>
</dbReference>
<dbReference type="PANTHER" id="PTHR47293">
    <property type="entry name" value="JACALIN-RELATED LECTIN 3"/>
    <property type="match status" value="1"/>
</dbReference>
<reference evidence="2" key="2">
    <citation type="submission" date="2021-04" db="EMBL/GenBank/DDBJ databases">
        <authorList>
            <person name="Gilroy R."/>
        </authorList>
    </citation>
    <scope>NUCLEOTIDE SEQUENCE</scope>
    <source>
        <strain evidence="2">Gambia2-208</strain>
    </source>
</reference>
<dbReference type="SMART" id="SM00915">
    <property type="entry name" value="Jacalin"/>
    <property type="match status" value="1"/>
</dbReference>
<dbReference type="EMBL" id="DXCV01000061">
    <property type="protein sequence ID" value="HIY88882.1"/>
    <property type="molecule type" value="Genomic_DNA"/>
</dbReference>
<reference evidence="2" key="1">
    <citation type="journal article" date="2021" name="PeerJ">
        <title>Extensive microbial diversity within the chicken gut microbiome revealed by metagenomics and culture.</title>
        <authorList>
            <person name="Gilroy R."/>
            <person name="Ravi A."/>
            <person name="Getino M."/>
            <person name="Pursley I."/>
            <person name="Horton D.L."/>
            <person name="Alikhan N.F."/>
            <person name="Baker D."/>
            <person name="Gharbi K."/>
            <person name="Hall N."/>
            <person name="Watson M."/>
            <person name="Adriaenssens E.M."/>
            <person name="Foster-Nyarko E."/>
            <person name="Jarju S."/>
            <person name="Secka A."/>
            <person name="Antonio M."/>
            <person name="Oren A."/>
            <person name="Chaudhuri R.R."/>
            <person name="La Ragione R."/>
            <person name="Hildebrand F."/>
            <person name="Pallen M.J."/>
        </authorList>
    </citation>
    <scope>NUCLEOTIDE SEQUENCE</scope>
    <source>
        <strain evidence="2">Gambia2-208</strain>
    </source>
</reference>
<gene>
    <name evidence="2" type="ORF">H9824_09290</name>
</gene>
<evidence type="ECO:0000259" key="1">
    <source>
        <dbReference type="PROSITE" id="PS51752"/>
    </source>
</evidence>
<dbReference type="AlphaFoldDB" id="A0A9D2CKD7"/>
<sequence>MNIKDLKDCIDQSPVCGNKDFGKEFDDMGQCAEKTLPFPRRMAVRTGSVIDRLEFGYDGFALGHGGKGGAPQEFSLKQGEHIVKVEGACCDFGGKVTVRALKFTTDKGNVIQVGTEGGENFEFKAKDGYAICAMYGRADNYVRGVGFYARKVDMDLGGAFKGIGGKLPGLK</sequence>
<feature type="domain" description="Jacalin-type lectin" evidence="1">
    <location>
        <begin position="10"/>
        <end position="151"/>
    </location>
</feature>
<organism evidence="2 3">
    <name type="scientific">Candidatus Bacteroides pullicola</name>
    <dbReference type="NCBI Taxonomy" id="2838475"/>
    <lineage>
        <taxon>Bacteria</taxon>
        <taxon>Pseudomonadati</taxon>
        <taxon>Bacteroidota</taxon>
        <taxon>Bacteroidia</taxon>
        <taxon>Bacteroidales</taxon>
        <taxon>Bacteroidaceae</taxon>
        <taxon>Bacteroides</taxon>
    </lineage>
</organism>
<dbReference type="PANTHER" id="PTHR47293:SF15">
    <property type="entry name" value="JACALIN-RELATED LECTIN 19"/>
    <property type="match status" value="1"/>
</dbReference>
<accession>A0A9D2CKD7</accession>
<comment type="caution">
    <text evidence="2">The sequence shown here is derived from an EMBL/GenBank/DDBJ whole genome shotgun (WGS) entry which is preliminary data.</text>
</comment>